<accession>A0A7J4XHS4</accession>
<dbReference type="PANTHER" id="PTHR35580">
    <property type="entry name" value="CELL SURFACE GLYCOPROTEIN (S-LAYER PROTEIN)-LIKE PROTEIN"/>
    <property type="match status" value="1"/>
</dbReference>
<comment type="caution">
    <text evidence="1">The sequence shown here is derived from an EMBL/GenBank/DDBJ whole genome shotgun (WGS) entry which is preliminary data.</text>
</comment>
<dbReference type="InterPro" id="IPR052918">
    <property type="entry name" value="Motility_Chemotaxis_Reg"/>
</dbReference>
<evidence type="ECO:0000313" key="1">
    <source>
        <dbReference type="EMBL" id="KAA3763864.1"/>
    </source>
</evidence>
<organism evidence="1 2">
    <name type="scientific">Bacteroides salyersiae</name>
    <dbReference type="NCBI Taxonomy" id="291644"/>
    <lineage>
        <taxon>Bacteria</taxon>
        <taxon>Pseudomonadati</taxon>
        <taxon>Bacteroidota</taxon>
        <taxon>Bacteroidia</taxon>
        <taxon>Bacteroidales</taxon>
        <taxon>Bacteroidaceae</taxon>
        <taxon>Bacteroides</taxon>
    </lineage>
</organism>
<dbReference type="InterPro" id="IPR010620">
    <property type="entry name" value="SBBP_repeat"/>
</dbReference>
<dbReference type="InterPro" id="IPR015919">
    <property type="entry name" value="Cadherin-like_sf"/>
</dbReference>
<dbReference type="SUPFAM" id="SSF49313">
    <property type="entry name" value="Cadherin-like"/>
    <property type="match status" value="1"/>
</dbReference>
<dbReference type="PANTHER" id="PTHR35580:SF1">
    <property type="entry name" value="PHYTASE-LIKE DOMAIN-CONTAINING PROTEIN"/>
    <property type="match status" value="1"/>
</dbReference>
<dbReference type="RefSeq" id="WP_130058834.1">
    <property type="nucleotide sequence ID" value="NZ_JADNPJ010000009.1"/>
</dbReference>
<dbReference type="SUPFAM" id="SSF101898">
    <property type="entry name" value="NHL repeat"/>
    <property type="match status" value="1"/>
</dbReference>
<evidence type="ECO:0008006" key="3">
    <source>
        <dbReference type="Google" id="ProtNLM"/>
    </source>
</evidence>
<protein>
    <recommendedName>
        <fullName evidence="3">T9SS type A sorting domain-containing protein</fullName>
    </recommendedName>
</protein>
<evidence type="ECO:0000313" key="2">
    <source>
        <dbReference type="Proteomes" id="UP000422221"/>
    </source>
</evidence>
<dbReference type="InterPro" id="IPR013783">
    <property type="entry name" value="Ig-like_fold"/>
</dbReference>
<reference evidence="1 2" key="1">
    <citation type="journal article" date="2019" name="Nat. Med.">
        <title>A library of human gut bacterial isolates paired with longitudinal multiomics data enables mechanistic microbiome research.</title>
        <authorList>
            <person name="Poyet M."/>
            <person name="Groussin M."/>
            <person name="Gibbons S.M."/>
            <person name="Avila-Pacheco J."/>
            <person name="Jiang X."/>
            <person name="Kearney S.M."/>
            <person name="Perrotta A.R."/>
            <person name="Berdy B."/>
            <person name="Zhao S."/>
            <person name="Lieberman T.D."/>
            <person name="Swanson P.K."/>
            <person name="Smith M."/>
            <person name="Roesemann S."/>
            <person name="Alexander J.E."/>
            <person name="Rich S.A."/>
            <person name="Livny J."/>
            <person name="Vlamakis H."/>
            <person name="Clish C."/>
            <person name="Bullock K."/>
            <person name="Deik A."/>
            <person name="Scott J."/>
            <person name="Pierce K.A."/>
            <person name="Xavier R.J."/>
            <person name="Alm E.J."/>
        </authorList>
    </citation>
    <scope>NUCLEOTIDE SEQUENCE [LARGE SCALE GENOMIC DNA]</scope>
    <source>
        <strain evidence="1 2">BIOML-A10</strain>
    </source>
</reference>
<sequence length="650" mass="69460">MRTKVFLFTALVMNCLTGFSQKYLWNSQFGIADTETSAKSMAIDTDNNAYLTGNFTGAEMTIGNKEVTGTSMVMDAYVAKFTPNNQCVFASSIKSSSGSILVQSIAADASGNSFVAGNFESDAEITETLKIESDYKDFFIAKYDATGNPLWLKGTTSGIEPVIKSIAVNPNDGSFAITGAFTGNLNIEMNGGEHEISSGNSELAFFIAKYDNNANLIWAKTMSGNGTGTGNLISIDEKGDIYAVGTFSGTIQFETQSMTAASVENTDNFLVKYAADGSMVWARSLKGSKLDDINAMDVANHQVVIGGVIRSEDLAVDNAPGILMKTLDTTGTWNSMLIISFDTDGNYQWNYIAGSSNQPTDVKTIAIEKDGSIWNAGTTFGTYYFNPDAEDEAKQFPSKAKGGQDMYLMKLSSKGEVLIGHRVGDATKEGAMAMAVGNEGILYVADMVSTRSGATASPVNLFGDPITVPTIGTAYSVALLCYQQIYATPAVLPNAVPGTAFSQIINAENANGDAEFTLYCGTLPEGFTLNPTTGELSGTSTVTGSYPIVVCMKDADGNTGFAEYLLNVSTGTGLEDYRQEAVRVWGDHGAIEILTGTSSYRVMIFDLSGRLVKQEHLQGNERYSLENGIYTVVMEDSISGKQSVYKASVY</sequence>
<dbReference type="EMBL" id="VWMK01000012">
    <property type="protein sequence ID" value="KAA3763864.1"/>
    <property type="molecule type" value="Genomic_DNA"/>
</dbReference>
<gene>
    <name evidence="1" type="ORF">F3F73_12655</name>
</gene>
<dbReference type="AlphaFoldDB" id="A0A7J4XHS4"/>
<dbReference type="GO" id="GO:0016020">
    <property type="term" value="C:membrane"/>
    <property type="evidence" value="ECO:0007669"/>
    <property type="project" value="InterPro"/>
</dbReference>
<dbReference type="GO" id="GO:0005509">
    <property type="term" value="F:calcium ion binding"/>
    <property type="evidence" value="ECO:0007669"/>
    <property type="project" value="InterPro"/>
</dbReference>
<dbReference type="Proteomes" id="UP000422221">
    <property type="component" value="Unassembled WGS sequence"/>
</dbReference>
<name>A0A7J4XHS4_9BACE</name>
<dbReference type="Pfam" id="PF06739">
    <property type="entry name" value="SBBP"/>
    <property type="match status" value="1"/>
</dbReference>
<proteinExistence type="predicted"/>
<dbReference type="Pfam" id="PF05345">
    <property type="entry name" value="He_PIG"/>
    <property type="match status" value="1"/>
</dbReference>
<dbReference type="Gene3D" id="2.60.40.10">
    <property type="entry name" value="Immunoglobulins"/>
    <property type="match status" value="1"/>
</dbReference>